<dbReference type="InterPro" id="IPR039535">
    <property type="entry name" value="ASST-like"/>
</dbReference>
<dbReference type="AlphaFoldDB" id="A0AAD9IAF0"/>
<dbReference type="PANTHER" id="PTHR35340:SF9">
    <property type="entry name" value="ASST-DOMAIN-CONTAINING PROTEIN"/>
    <property type="match status" value="1"/>
</dbReference>
<dbReference type="EMBL" id="JAQQPM010000006">
    <property type="protein sequence ID" value="KAK2073197.1"/>
    <property type="molecule type" value="Genomic_DNA"/>
</dbReference>
<evidence type="ECO:0000313" key="3">
    <source>
        <dbReference type="Proteomes" id="UP001217918"/>
    </source>
</evidence>
<keyword evidence="3" id="KW-1185">Reference proteome</keyword>
<feature type="transmembrane region" description="Helical" evidence="1">
    <location>
        <begin position="589"/>
        <end position="609"/>
    </location>
</feature>
<organism evidence="2 3">
    <name type="scientific">Phyllachora maydis</name>
    <dbReference type="NCBI Taxonomy" id="1825666"/>
    <lineage>
        <taxon>Eukaryota</taxon>
        <taxon>Fungi</taxon>
        <taxon>Dikarya</taxon>
        <taxon>Ascomycota</taxon>
        <taxon>Pezizomycotina</taxon>
        <taxon>Sordariomycetes</taxon>
        <taxon>Sordariomycetidae</taxon>
        <taxon>Phyllachorales</taxon>
        <taxon>Phyllachoraceae</taxon>
        <taxon>Phyllachora</taxon>
    </lineage>
</organism>
<evidence type="ECO:0000313" key="2">
    <source>
        <dbReference type="EMBL" id="KAK2073197.1"/>
    </source>
</evidence>
<dbReference type="Proteomes" id="UP001217918">
    <property type="component" value="Unassembled WGS sequence"/>
</dbReference>
<dbReference type="SUPFAM" id="SSF50998">
    <property type="entry name" value="Quinoprotein alcohol dehydrogenase-like"/>
    <property type="match status" value="1"/>
</dbReference>
<comment type="caution">
    <text evidence="2">The sequence shown here is derived from an EMBL/GenBank/DDBJ whole genome shotgun (WGS) entry which is preliminary data.</text>
</comment>
<dbReference type="InterPro" id="IPR053143">
    <property type="entry name" value="Arylsulfate_ST"/>
</dbReference>
<keyword evidence="1" id="KW-0472">Membrane</keyword>
<keyword evidence="1" id="KW-0812">Transmembrane</keyword>
<name>A0AAD9IAF0_9PEZI</name>
<proteinExistence type="predicted"/>
<sequence length="619" mass="66431">MSNGRKFLASGLDSRTASPYKSRPDIIVPYFEVKTLDRSAAAPGFFFVAPFRGNITGPLIYDQDGDLVWSGGDGFTSSGSSGTHTFIFEPCPYRPQDEGHDLCMTRCFNSAGTGRGVAHVLDPSYEVVRTLTYGGASAGADLHEFRLIHGSAGDDQPSALLTQYRLRPADFSHHGVAGLGWLHDSVFQEQRLSDGAVTFEWAASDHIALNESTVPFLKGRTPREPWDYFHINSVEKLPGGDYLVSSRYTSTIYRISGQDGTVTWRLGGQNSDFALLPASRGKTKGQGTGEDEGWFRYQHDARLLSNESGILTLSLFDNGRTVLKQARPFSRGLVLTVDERARTASVRAQYHHPATPRKVPLAGSMRVLDNGNVLVGWGSTGCLAEYTADNRPVLEACLWDRPRPGFYRVHKTAAWRGRPRTRPAIAAFSPAAAAGTAVHLSWNGATEVARWAVYGSANATGADARWQALGAHARAGFETTVVLPDHWPVVRAEALDADGHVLATSAAARTFTPSQLHDGCDDTWCFPLDAVAEPPAAQADMTPVAAAVAAVAAAAAAATMTQTPVALAESSVNAAVLVEVAGTTGASGLAVYTQLAAFAVLALGMGSLVSRRLRMRWRR</sequence>
<protein>
    <submittedName>
        <fullName evidence="2">Uncharacterized protein</fullName>
    </submittedName>
</protein>
<keyword evidence="1" id="KW-1133">Transmembrane helix</keyword>
<reference evidence="2" key="1">
    <citation type="journal article" date="2023" name="Mol. Plant Microbe Interact.">
        <title>Elucidating the Obligate Nature and Biological Capacity of an Invasive Fungal Corn Pathogen.</title>
        <authorList>
            <person name="MacCready J.S."/>
            <person name="Roggenkamp E.M."/>
            <person name="Gdanetz K."/>
            <person name="Chilvers M.I."/>
        </authorList>
    </citation>
    <scope>NUCLEOTIDE SEQUENCE</scope>
    <source>
        <strain evidence="2">PM02</strain>
    </source>
</reference>
<evidence type="ECO:0000256" key="1">
    <source>
        <dbReference type="SAM" id="Phobius"/>
    </source>
</evidence>
<dbReference type="InterPro" id="IPR011047">
    <property type="entry name" value="Quinoprotein_ADH-like_sf"/>
</dbReference>
<dbReference type="PANTHER" id="PTHR35340">
    <property type="entry name" value="PQQ ENZYME REPEAT PROTEIN-RELATED"/>
    <property type="match status" value="1"/>
</dbReference>
<dbReference type="Pfam" id="PF14269">
    <property type="entry name" value="Arylsulfotran_2"/>
    <property type="match status" value="1"/>
</dbReference>
<accession>A0AAD9IAF0</accession>
<gene>
    <name evidence="2" type="ORF">P8C59_007495</name>
</gene>